<keyword evidence="3" id="KW-1185">Reference proteome</keyword>
<accession>A0ABV6XLK0</accession>
<reference evidence="2 3" key="1">
    <citation type="submission" date="2024-06" db="EMBL/GenBank/DDBJ databases">
        <authorList>
            <person name="Lee S.D."/>
        </authorList>
    </citation>
    <scope>NUCLEOTIDE SEQUENCE [LARGE SCALE GENOMIC DNA]</scope>
    <source>
        <strain evidence="2 3">N1-10</strain>
    </source>
</reference>
<sequence>MSIDPSSIPSFGVPQPQPSGQDGPPPVVVPDQDLVTQLLDQMELKHAVDEEGDLLAPWEGFRVYYMFRGEQKELFAVRAFYDRPHPIEQKAELLEALDEWNRETLWPKVYTHVHDDGVVRVIGESQMIVGMGVNINYFVAMTANWTQAAVGFDQWLVERLGLATDVDEDEDADGTATDGSAEGDAEDNGTEGNSTEDGPAES</sequence>
<comment type="caution">
    <text evidence="2">The sequence shown here is derived from an EMBL/GenBank/DDBJ whole genome shotgun (WGS) entry which is preliminary data.</text>
</comment>
<feature type="compositionally biased region" description="Low complexity" evidence="1">
    <location>
        <begin position="12"/>
        <end position="22"/>
    </location>
</feature>
<evidence type="ECO:0000256" key="1">
    <source>
        <dbReference type="SAM" id="MobiDB-lite"/>
    </source>
</evidence>
<evidence type="ECO:0000313" key="2">
    <source>
        <dbReference type="EMBL" id="MFC1439146.1"/>
    </source>
</evidence>
<protein>
    <submittedName>
        <fullName evidence="2">YbjN domain-containing protein</fullName>
    </submittedName>
</protein>
<evidence type="ECO:0000313" key="3">
    <source>
        <dbReference type="Proteomes" id="UP001592581"/>
    </source>
</evidence>
<dbReference type="InterPro" id="IPR019660">
    <property type="entry name" value="Put_sensory_transdc_reg_YbjN"/>
</dbReference>
<feature type="region of interest" description="Disordered" evidence="1">
    <location>
        <begin position="166"/>
        <end position="202"/>
    </location>
</feature>
<dbReference type="RefSeq" id="WP_380564633.1">
    <property type="nucleotide sequence ID" value="NZ_JBEUKS010000004.1"/>
</dbReference>
<feature type="region of interest" description="Disordered" evidence="1">
    <location>
        <begin position="1"/>
        <end position="27"/>
    </location>
</feature>
<dbReference type="Pfam" id="PF10722">
    <property type="entry name" value="YbjN"/>
    <property type="match status" value="1"/>
</dbReference>
<proteinExistence type="predicted"/>
<gene>
    <name evidence="2" type="ORF">ABUW04_12850</name>
</gene>
<name>A0ABV6XLK0_9ACTN</name>
<dbReference type="EMBL" id="JBEUKS010000004">
    <property type="protein sequence ID" value="MFC1439146.1"/>
    <property type="molecule type" value="Genomic_DNA"/>
</dbReference>
<organism evidence="2 3">
    <name type="scientific">Streptacidiphilus jeojiensis</name>
    <dbReference type="NCBI Taxonomy" id="3229225"/>
    <lineage>
        <taxon>Bacteria</taxon>
        <taxon>Bacillati</taxon>
        <taxon>Actinomycetota</taxon>
        <taxon>Actinomycetes</taxon>
        <taxon>Kitasatosporales</taxon>
        <taxon>Streptomycetaceae</taxon>
        <taxon>Streptacidiphilus</taxon>
    </lineage>
</organism>
<dbReference type="Proteomes" id="UP001592581">
    <property type="component" value="Unassembled WGS sequence"/>
</dbReference>